<comment type="caution">
    <text evidence="3">The sequence shown here is derived from an EMBL/GenBank/DDBJ whole genome shotgun (WGS) entry which is preliminary data.</text>
</comment>
<dbReference type="EMBL" id="ASRX01000002">
    <property type="protein sequence ID" value="EYF08846.1"/>
    <property type="molecule type" value="Genomic_DNA"/>
</dbReference>
<dbReference type="RefSeq" id="WP_044235087.1">
    <property type="nucleotide sequence ID" value="NZ_ASRX01000002.1"/>
</dbReference>
<keyword evidence="4" id="KW-1185">Reference proteome</keyword>
<evidence type="ECO:0000313" key="4">
    <source>
        <dbReference type="Proteomes" id="UP000019678"/>
    </source>
</evidence>
<feature type="compositionally biased region" description="Low complexity" evidence="1">
    <location>
        <begin position="25"/>
        <end position="46"/>
    </location>
</feature>
<dbReference type="Proteomes" id="UP000019678">
    <property type="component" value="Unassembled WGS sequence"/>
</dbReference>
<gene>
    <name evidence="3" type="ORF">CAP_2707</name>
</gene>
<evidence type="ECO:0000313" key="3">
    <source>
        <dbReference type="EMBL" id="EYF08846.1"/>
    </source>
</evidence>
<accession>A0A017TJL9</accession>
<protein>
    <recommendedName>
        <fullName evidence="5">Lipoprotein</fullName>
    </recommendedName>
</protein>
<dbReference type="OrthoDB" id="5513922at2"/>
<feature type="region of interest" description="Disordered" evidence="1">
    <location>
        <begin position="25"/>
        <end position="59"/>
    </location>
</feature>
<feature type="chain" id="PRO_5001500633" description="Lipoprotein" evidence="2">
    <location>
        <begin position="22"/>
        <end position="260"/>
    </location>
</feature>
<feature type="signal peptide" evidence="2">
    <location>
        <begin position="1"/>
        <end position="21"/>
    </location>
</feature>
<dbReference type="PROSITE" id="PS51257">
    <property type="entry name" value="PROKAR_LIPOPROTEIN"/>
    <property type="match status" value="1"/>
</dbReference>
<proteinExistence type="predicted"/>
<organism evidence="3 4">
    <name type="scientific">Chondromyces apiculatus DSM 436</name>
    <dbReference type="NCBI Taxonomy" id="1192034"/>
    <lineage>
        <taxon>Bacteria</taxon>
        <taxon>Pseudomonadati</taxon>
        <taxon>Myxococcota</taxon>
        <taxon>Polyangia</taxon>
        <taxon>Polyangiales</taxon>
        <taxon>Polyangiaceae</taxon>
        <taxon>Chondromyces</taxon>
    </lineage>
</organism>
<name>A0A017TJL9_9BACT</name>
<dbReference type="AlphaFoldDB" id="A0A017TJL9"/>
<keyword evidence="2" id="KW-0732">Signal</keyword>
<sequence length="260" mass="27159">MTRTLLSAALASLLAVGCGRAALDAQPTTPANTAKAKTSSDAAATSPEKGTNDEISGKSSPTATAAALLAASPLRQPGDYVAYRFTGSFQKKPVTLTQRVVAREGDALLVEMTLSAEGRDESLRVRMSDAPATRGEVLGVLRVDATGAERPATLAAYEALMARTMVAADVNEAELGTESLNLDVGGQPIACQRTSYRVRIGGKTATMHTVQSERFPWGDVGGEITAEDGSVIYRAEVIDAGHTKPSRTSTAIASDEDYEP</sequence>
<reference evidence="3 4" key="1">
    <citation type="submission" date="2013-05" db="EMBL/GenBank/DDBJ databases">
        <title>Genome assembly of Chondromyces apiculatus DSM 436.</title>
        <authorList>
            <person name="Sharma G."/>
            <person name="Khatri I."/>
            <person name="Kaur C."/>
            <person name="Mayilraj S."/>
            <person name="Subramanian S."/>
        </authorList>
    </citation>
    <scope>NUCLEOTIDE SEQUENCE [LARGE SCALE GENOMIC DNA]</scope>
    <source>
        <strain evidence="3 4">DSM 436</strain>
    </source>
</reference>
<evidence type="ECO:0000256" key="2">
    <source>
        <dbReference type="SAM" id="SignalP"/>
    </source>
</evidence>
<evidence type="ECO:0008006" key="5">
    <source>
        <dbReference type="Google" id="ProtNLM"/>
    </source>
</evidence>
<evidence type="ECO:0000256" key="1">
    <source>
        <dbReference type="SAM" id="MobiDB-lite"/>
    </source>
</evidence>